<name>A0A8S4SI99_9NEOP</name>
<protein>
    <submittedName>
        <fullName evidence="1">Jg10223 protein</fullName>
    </submittedName>
</protein>
<dbReference type="AlphaFoldDB" id="A0A8S4SI99"/>
<evidence type="ECO:0000313" key="2">
    <source>
        <dbReference type="Proteomes" id="UP000838756"/>
    </source>
</evidence>
<dbReference type="Proteomes" id="UP000838756">
    <property type="component" value="Unassembled WGS sequence"/>
</dbReference>
<reference evidence="1" key="1">
    <citation type="submission" date="2022-03" db="EMBL/GenBank/DDBJ databases">
        <authorList>
            <person name="Lindestad O."/>
        </authorList>
    </citation>
    <scope>NUCLEOTIDE SEQUENCE</scope>
</reference>
<keyword evidence="2" id="KW-1185">Reference proteome</keyword>
<dbReference type="EMBL" id="CAKXAJ010026413">
    <property type="protein sequence ID" value="CAH2268035.1"/>
    <property type="molecule type" value="Genomic_DNA"/>
</dbReference>
<comment type="caution">
    <text evidence="1">The sequence shown here is derived from an EMBL/GenBank/DDBJ whole genome shotgun (WGS) entry which is preliminary data.</text>
</comment>
<proteinExistence type="predicted"/>
<organism evidence="1 2">
    <name type="scientific">Pararge aegeria aegeria</name>
    <dbReference type="NCBI Taxonomy" id="348720"/>
    <lineage>
        <taxon>Eukaryota</taxon>
        <taxon>Metazoa</taxon>
        <taxon>Ecdysozoa</taxon>
        <taxon>Arthropoda</taxon>
        <taxon>Hexapoda</taxon>
        <taxon>Insecta</taxon>
        <taxon>Pterygota</taxon>
        <taxon>Neoptera</taxon>
        <taxon>Endopterygota</taxon>
        <taxon>Lepidoptera</taxon>
        <taxon>Glossata</taxon>
        <taxon>Ditrysia</taxon>
        <taxon>Papilionoidea</taxon>
        <taxon>Nymphalidae</taxon>
        <taxon>Satyrinae</taxon>
        <taxon>Satyrini</taxon>
        <taxon>Parargina</taxon>
        <taxon>Pararge</taxon>
    </lineage>
</organism>
<sequence>MSAEDVPLETLPSFSTRFHYPQKSQRHREQKRRVRSLAKAEIGGRPRLFCKSSNCTGHNLTVESFGPIPTANCPYSVCDLLSNTSRPPAGSILRVAHQTFPTNGRPLGVGHPGHLAFTRQVDSKNFIQMKQKQLNLFDI</sequence>
<evidence type="ECO:0000313" key="1">
    <source>
        <dbReference type="EMBL" id="CAH2268035.1"/>
    </source>
</evidence>
<accession>A0A8S4SI99</accession>
<gene>
    <name evidence="1" type="primary">jg10223</name>
    <name evidence="1" type="ORF">PAEG_LOCUS26489</name>
</gene>